<proteinExistence type="predicted"/>
<evidence type="ECO:0000313" key="1">
    <source>
        <dbReference type="EMBL" id="VDK59837.1"/>
    </source>
</evidence>
<evidence type="ECO:0000313" key="2">
    <source>
        <dbReference type="Proteomes" id="UP000271889"/>
    </source>
</evidence>
<dbReference type="AlphaFoldDB" id="A0A3P6RKE9"/>
<dbReference type="Proteomes" id="UP000271889">
    <property type="component" value="Unassembled WGS sequence"/>
</dbReference>
<keyword evidence="2" id="KW-1185">Reference proteome</keyword>
<dbReference type="OrthoDB" id="9975416at2759"/>
<organism evidence="1 2">
    <name type="scientific">Cylicostephanus goldi</name>
    <name type="common">Nematode worm</name>
    <dbReference type="NCBI Taxonomy" id="71465"/>
    <lineage>
        <taxon>Eukaryota</taxon>
        <taxon>Metazoa</taxon>
        <taxon>Ecdysozoa</taxon>
        <taxon>Nematoda</taxon>
        <taxon>Chromadorea</taxon>
        <taxon>Rhabditida</taxon>
        <taxon>Rhabditina</taxon>
        <taxon>Rhabditomorpha</taxon>
        <taxon>Strongyloidea</taxon>
        <taxon>Strongylidae</taxon>
        <taxon>Cylicostephanus</taxon>
    </lineage>
</organism>
<dbReference type="EMBL" id="UYRV01013770">
    <property type="protein sequence ID" value="VDK59837.1"/>
    <property type="molecule type" value="Genomic_DNA"/>
</dbReference>
<accession>A0A3P6RKE9</accession>
<sequence>MFGNRVLLPLSIVNYLIRPYTADDLDNLASLAITNIEKPTNPYVLQKEAFLDRFFLPFLDANPRHCFLAQEVVGSGDVKIISAVSAYPNARELFGRMPEYIASLKAKYTERGEGKIEVRSGFWTARLFCLARFEDMSELLGVSLTAEYKLSFEGSIRHIWEQLSFTR</sequence>
<protein>
    <submittedName>
        <fullName evidence="1">Uncharacterized protein</fullName>
    </submittedName>
</protein>
<dbReference type="Gene3D" id="3.40.630.30">
    <property type="match status" value="1"/>
</dbReference>
<name>A0A3P6RKE9_CYLGO</name>
<gene>
    <name evidence="1" type="ORF">CGOC_LOCUS4805</name>
</gene>
<reference evidence="1 2" key="1">
    <citation type="submission" date="2018-11" db="EMBL/GenBank/DDBJ databases">
        <authorList>
            <consortium name="Pathogen Informatics"/>
        </authorList>
    </citation>
    <scope>NUCLEOTIDE SEQUENCE [LARGE SCALE GENOMIC DNA]</scope>
</reference>